<sequence length="202" mass="23047">MRGIAFFVMFSVLAIASTPIRAQITEIVNQRGTKVKVCAYRSDDKSLIRPRECWVLGKNQKVRWNRGEDRFDLDIRIFEPGAFELPICFKQEIPHSYRITVAPRETKACVVGYQRAAVPVKQRVQGEKILVNRAGDDFWYPATILGVTENGYRVLLANGFLVEASAEHLLDDDIVAESRVFVNWKKQGRWYRGSVLSRKGIG</sequence>
<organism evidence="2 3">
    <name type="scientific">Parasphingorhabdus halotolerans</name>
    <dbReference type="NCBI Taxonomy" id="2725558"/>
    <lineage>
        <taxon>Bacteria</taxon>
        <taxon>Pseudomonadati</taxon>
        <taxon>Pseudomonadota</taxon>
        <taxon>Alphaproteobacteria</taxon>
        <taxon>Sphingomonadales</taxon>
        <taxon>Sphingomonadaceae</taxon>
        <taxon>Parasphingorhabdus</taxon>
    </lineage>
</organism>
<evidence type="ECO:0000313" key="3">
    <source>
        <dbReference type="Proteomes" id="UP000501600"/>
    </source>
</evidence>
<accession>A0A6H2DM39</accession>
<proteinExistence type="predicted"/>
<dbReference type="RefSeq" id="WP_168819084.1">
    <property type="nucleotide sequence ID" value="NZ_CP051217.1"/>
</dbReference>
<dbReference type="AlphaFoldDB" id="A0A6H2DM39"/>
<feature type="signal peptide" evidence="1">
    <location>
        <begin position="1"/>
        <end position="22"/>
    </location>
</feature>
<dbReference type="EMBL" id="CP051217">
    <property type="protein sequence ID" value="QJB69197.1"/>
    <property type="molecule type" value="Genomic_DNA"/>
</dbReference>
<evidence type="ECO:0000256" key="1">
    <source>
        <dbReference type="SAM" id="SignalP"/>
    </source>
</evidence>
<dbReference type="KEGG" id="phao:HF685_07830"/>
<name>A0A6H2DM39_9SPHN</name>
<evidence type="ECO:0000313" key="2">
    <source>
        <dbReference type="EMBL" id="QJB69197.1"/>
    </source>
</evidence>
<reference evidence="2 3" key="1">
    <citation type="submission" date="2020-04" db="EMBL/GenBank/DDBJ databases">
        <title>Genome sequence for Sphingorhabdus sp. strain M1.</title>
        <authorList>
            <person name="Park S.-J."/>
        </authorList>
    </citation>
    <scope>NUCLEOTIDE SEQUENCE [LARGE SCALE GENOMIC DNA]</scope>
    <source>
        <strain evidence="2 3">JK6</strain>
    </source>
</reference>
<keyword evidence="3" id="KW-1185">Reference proteome</keyword>
<keyword evidence="1" id="KW-0732">Signal</keyword>
<gene>
    <name evidence="2" type="ORF">HF685_07830</name>
</gene>
<protein>
    <submittedName>
        <fullName evidence="2">Uncharacterized protein</fullName>
    </submittedName>
</protein>
<feature type="chain" id="PRO_5026081900" evidence="1">
    <location>
        <begin position="23"/>
        <end position="202"/>
    </location>
</feature>
<dbReference type="Proteomes" id="UP000501600">
    <property type="component" value="Chromosome"/>
</dbReference>